<reference evidence="2 3" key="1">
    <citation type="submission" date="2019-06" db="EMBL/GenBank/DDBJ databases">
        <title>Micromonospora ordensis sp. nov., isolated from deep marine sediment.</title>
        <authorList>
            <person name="Veyisoglu A."/>
            <person name="Carro L."/>
            <person name="Klenk H.-P."/>
            <person name="Sahin N."/>
        </authorList>
    </citation>
    <scope>NUCLEOTIDE SEQUENCE [LARGE SCALE GENOMIC DNA]</scope>
    <source>
        <strain evidence="2 3">S2509</strain>
    </source>
</reference>
<keyword evidence="3" id="KW-1185">Reference proteome</keyword>
<evidence type="ECO:0000259" key="1">
    <source>
        <dbReference type="PROSITE" id="PS50075"/>
    </source>
</evidence>
<gene>
    <name evidence="2" type="ORF">FHG89_11510</name>
</gene>
<dbReference type="InterPro" id="IPR009081">
    <property type="entry name" value="PP-bd_ACP"/>
</dbReference>
<evidence type="ECO:0000313" key="2">
    <source>
        <dbReference type="EMBL" id="TNH29628.1"/>
    </source>
</evidence>
<dbReference type="SUPFAM" id="SSF47336">
    <property type="entry name" value="ACP-like"/>
    <property type="match status" value="1"/>
</dbReference>
<proteinExistence type="predicted"/>
<evidence type="ECO:0000313" key="3">
    <source>
        <dbReference type="Proteomes" id="UP000306145"/>
    </source>
</evidence>
<dbReference type="RefSeq" id="WP_139584368.1">
    <property type="nucleotide sequence ID" value="NZ_VDFY01000138.1"/>
</dbReference>
<dbReference type="PROSITE" id="PS50075">
    <property type="entry name" value="CARRIER"/>
    <property type="match status" value="1"/>
</dbReference>
<protein>
    <submittedName>
        <fullName evidence="2">Acyl carrier protein</fullName>
    </submittedName>
</protein>
<dbReference type="InterPro" id="IPR036736">
    <property type="entry name" value="ACP-like_sf"/>
</dbReference>
<dbReference type="Proteomes" id="UP000306145">
    <property type="component" value="Unassembled WGS sequence"/>
</dbReference>
<dbReference type="Gene3D" id="1.10.1200.10">
    <property type="entry name" value="ACP-like"/>
    <property type="match status" value="1"/>
</dbReference>
<comment type="caution">
    <text evidence="2">The sequence shown here is derived from an EMBL/GenBank/DDBJ whole genome shotgun (WGS) entry which is preliminary data.</text>
</comment>
<organism evidence="2 3">
    <name type="scientific">Micromonospora orduensis</name>
    <dbReference type="NCBI Taxonomy" id="1420891"/>
    <lineage>
        <taxon>Bacteria</taxon>
        <taxon>Bacillati</taxon>
        <taxon>Actinomycetota</taxon>
        <taxon>Actinomycetes</taxon>
        <taxon>Micromonosporales</taxon>
        <taxon>Micromonosporaceae</taxon>
        <taxon>Micromonospora</taxon>
    </lineage>
</organism>
<dbReference type="Pfam" id="PF00550">
    <property type="entry name" value="PP-binding"/>
    <property type="match status" value="1"/>
</dbReference>
<dbReference type="OrthoDB" id="3396741at2"/>
<sequence length="84" mass="9402">MQDGIDAVVAYLRRRNPELGPLDPAQDLIDSRILDSLAIVEFVLLIEELTGAEIDMDTVTRNDLRTLQAIERRFFTAGTGQATR</sequence>
<accession>A0A5C4QUJ0</accession>
<dbReference type="EMBL" id="VDFY01000138">
    <property type="protein sequence ID" value="TNH29628.1"/>
    <property type="molecule type" value="Genomic_DNA"/>
</dbReference>
<name>A0A5C4QUJ0_9ACTN</name>
<feature type="domain" description="Carrier" evidence="1">
    <location>
        <begin position="1"/>
        <end position="78"/>
    </location>
</feature>
<dbReference type="AlphaFoldDB" id="A0A5C4QUJ0"/>